<dbReference type="PANTHER" id="PTHR12133:SF2">
    <property type="entry name" value="TRNA (ADENINE(58)-N(1))-METHYLTRANSFERASE CATALYTIC SUBUNIT TRMT61A"/>
    <property type="match status" value="1"/>
</dbReference>
<keyword evidence="2 8" id="KW-0489">Methyltransferase</keyword>
<accession>A0ABM0GM37</accession>
<evidence type="ECO:0000256" key="1">
    <source>
        <dbReference type="ARBA" id="ARBA00004123"/>
    </source>
</evidence>
<keyword evidence="10" id="KW-1185">Reference proteome</keyword>
<dbReference type="InterPro" id="IPR049470">
    <property type="entry name" value="TRM61_C"/>
</dbReference>
<evidence type="ECO:0000256" key="7">
    <source>
        <dbReference type="ARBA" id="ARBA00048481"/>
    </source>
</evidence>
<keyword evidence="6 8" id="KW-0539">Nucleus</keyword>
<feature type="domain" description="tRNA (adenine(58)-N(1))-methyltransferase catalytic subunit TRM61 C-terminal" evidence="9">
    <location>
        <begin position="64"/>
        <end position="298"/>
    </location>
</feature>
<organism evidence="10 11">
    <name type="scientific">Saccoglossus kowalevskii</name>
    <name type="common">Acorn worm</name>
    <dbReference type="NCBI Taxonomy" id="10224"/>
    <lineage>
        <taxon>Eukaryota</taxon>
        <taxon>Metazoa</taxon>
        <taxon>Hemichordata</taxon>
        <taxon>Enteropneusta</taxon>
        <taxon>Harrimaniidae</taxon>
        <taxon>Saccoglossus</taxon>
    </lineage>
</organism>
<gene>
    <name evidence="11" type="primary">LOC100366503</name>
</gene>
<name>A0ABM0GM37_SACKO</name>
<evidence type="ECO:0000259" key="9">
    <source>
        <dbReference type="Pfam" id="PF08704"/>
    </source>
</evidence>
<keyword evidence="4 8" id="KW-0949">S-adenosyl-L-methionine</keyword>
<evidence type="ECO:0000256" key="3">
    <source>
        <dbReference type="ARBA" id="ARBA00022679"/>
    </source>
</evidence>
<comment type="subcellular location">
    <subcellularLocation>
        <location evidence="1 8">Nucleus</location>
    </subcellularLocation>
</comment>
<protein>
    <recommendedName>
        <fullName evidence="8">tRNA (adenine(58)-N(1))-methyltransferase catalytic subunit TRMT61A</fullName>
        <ecNumber evidence="8">2.1.1.220</ecNumber>
    </recommendedName>
</protein>
<evidence type="ECO:0000256" key="5">
    <source>
        <dbReference type="ARBA" id="ARBA00022694"/>
    </source>
</evidence>
<dbReference type="SUPFAM" id="SSF53335">
    <property type="entry name" value="S-adenosyl-L-methionine-dependent methyltransferases"/>
    <property type="match status" value="1"/>
</dbReference>
<dbReference type="PIRSF" id="PIRSF017269">
    <property type="entry name" value="GCD14"/>
    <property type="match status" value="1"/>
</dbReference>
<dbReference type="GeneID" id="100366503"/>
<comment type="catalytic activity">
    <reaction evidence="7">
        <text>an adenosine in mRNA + S-adenosyl-L-methionine = an N(1)-methyladenosine in mRNA + S-adenosyl-L-homocysteine + H(+)</text>
        <dbReference type="Rhea" id="RHEA:55392"/>
        <dbReference type="Rhea" id="RHEA-COMP:12414"/>
        <dbReference type="Rhea" id="RHEA-COMP:12415"/>
        <dbReference type="ChEBI" id="CHEBI:15378"/>
        <dbReference type="ChEBI" id="CHEBI:57856"/>
        <dbReference type="ChEBI" id="CHEBI:59789"/>
        <dbReference type="ChEBI" id="CHEBI:74411"/>
        <dbReference type="ChEBI" id="CHEBI:74491"/>
    </reaction>
</comment>
<dbReference type="EC" id="2.1.1.220" evidence="8"/>
<comment type="catalytic activity">
    <reaction evidence="8">
        <text>adenosine(58) in tRNA + S-adenosyl-L-methionine = N(1)-methyladenosine(58) in tRNA + S-adenosyl-L-homocysteine + H(+)</text>
        <dbReference type="Rhea" id="RHEA:43152"/>
        <dbReference type="Rhea" id="RHEA-COMP:10365"/>
        <dbReference type="Rhea" id="RHEA-COMP:10366"/>
        <dbReference type="ChEBI" id="CHEBI:15378"/>
        <dbReference type="ChEBI" id="CHEBI:57856"/>
        <dbReference type="ChEBI" id="CHEBI:59789"/>
        <dbReference type="ChEBI" id="CHEBI:74411"/>
        <dbReference type="ChEBI" id="CHEBI:74491"/>
        <dbReference type="EC" id="2.1.1.220"/>
    </reaction>
</comment>
<dbReference type="Gene3D" id="3.40.50.150">
    <property type="entry name" value="Vaccinia Virus protein VP39"/>
    <property type="match status" value="1"/>
</dbReference>
<keyword evidence="5 8" id="KW-0819">tRNA processing</keyword>
<proteinExistence type="inferred from homology"/>
<sequence>MSFNQYKDKIEEGDTVILFLGVDDTLTIRIKHGKTHQTRYGAVRHADLIGKQYGSRITCIGGKGWLHVLHPTPELWTITLPHRTQIIYSIDISMITLQLDLKPGSIVCESGTGSGSLSHAIIRSIAPTGHLYTYDYHQQRCDKAREEFTDHGIGDLVTVSCRDVCKDGFDVEHIADAVFLDLPVPWDAIKSAKQAFKLQGGKICSFSPCIEQVQRSCDQLRESGFVEVTTVECIARPYDVKTICLPPYNMGYIEGSTESSDDAPTDTKPKSSLKGFTAKCGILPKETAGHTGFLTFASLYTE</sequence>
<dbReference type="InterPro" id="IPR029063">
    <property type="entry name" value="SAM-dependent_MTases_sf"/>
</dbReference>
<evidence type="ECO:0000313" key="10">
    <source>
        <dbReference type="Proteomes" id="UP000694865"/>
    </source>
</evidence>
<dbReference type="RefSeq" id="XP_002732949.1">
    <property type="nucleotide sequence ID" value="XM_002732903.2"/>
</dbReference>
<reference evidence="11" key="1">
    <citation type="submission" date="2025-08" db="UniProtKB">
        <authorList>
            <consortium name="RefSeq"/>
        </authorList>
    </citation>
    <scope>IDENTIFICATION</scope>
    <source>
        <tissue evidence="11">Testes</tissue>
    </source>
</reference>
<dbReference type="Proteomes" id="UP000694865">
    <property type="component" value="Unplaced"/>
</dbReference>
<keyword evidence="3 8" id="KW-0808">Transferase</keyword>
<dbReference type="PANTHER" id="PTHR12133">
    <property type="entry name" value="TRNA (ADENINE(58)-N(1))-METHYLTRANSFERASE"/>
    <property type="match status" value="1"/>
</dbReference>
<dbReference type="Gene3D" id="3.10.330.20">
    <property type="match status" value="1"/>
</dbReference>
<dbReference type="InterPro" id="IPR014816">
    <property type="entry name" value="tRNA_MeTrfase_Gcd14"/>
</dbReference>
<evidence type="ECO:0000256" key="4">
    <source>
        <dbReference type="ARBA" id="ARBA00022691"/>
    </source>
</evidence>
<dbReference type="PROSITE" id="PS51620">
    <property type="entry name" value="SAM_TRM61"/>
    <property type="match status" value="1"/>
</dbReference>
<evidence type="ECO:0000256" key="8">
    <source>
        <dbReference type="PIRNR" id="PIRNR017269"/>
    </source>
</evidence>
<dbReference type="Pfam" id="PF08704">
    <property type="entry name" value="GCD14"/>
    <property type="match status" value="1"/>
</dbReference>
<comment type="function">
    <text evidence="8">Catalytic subunit of tRNA (adenine-N(1)-)-methyltransferase, which catalyzes the formation of N(1)-methyladenine at position 58 (m1A58) in initiator methionyl-tRNA.</text>
</comment>
<evidence type="ECO:0000256" key="6">
    <source>
        <dbReference type="ARBA" id="ARBA00023242"/>
    </source>
</evidence>
<comment type="similarity">
    <text evidence="8">Belongs to the class I-like SAM-binding methyltransferase superfamily. TRM61 family.</text>
</comment>
<evidence type="ECO:0000313" key="11">
    <source>
        <dbReference type="RefSeq" id="XP_002732949.1"/>
    </source>
</evidence>
<evidence type="ECO:0000256" key="2">
    <source>
        <dbReference type="ARBA" id="ARBA00022603"/>
    </source>
</evidence>